<reference evidence="1" key="2">
    <citation type="submission" date="2016-06" db="EMBL/GenBank/DDBJ databases">
        <title>The genome of a short-lived fish provides insights into sex chromosome evolution and the genetic control of aging.</title>
        <authorList>
            <person name="Reichwald K."/>
            <person name="Felder M."/>
            <person name="Petzold A."/>
            <person name="Koch P."/>
            <person name="Groth M."/>
            <person name="Platzer M."/>
        </authorList>
    </citation>
    <scope>NUCLEOTIDE SEQUENCE</scope>
    <source>
        <tissue evidence="1">Brain</tissue>
    </source>
</reference>
<feature type="non-terminal residue" evidence="1">
    <location>
        <position position="1"/>
    </location>
</feature>
<organism evidence="1">
    <name type="scientific">Nothobranchius rachovii</name>
    <name type="common">bluefin notho</name>
    <dbReference type="NCBI Taxonomy" id="451742"/>
    <lineage>
        <taxon>Eukaryota</taxon>
        <taxon>Metazoa</taxon>
        <taxon>Chordata</taxon>
        <taxon>Craniata</taxon>
        <taxon>Vertebrata</taxon>
        <taxon>Euteleostomi</taxon>
        <taxon>Actinopterygii</taxon>
        <taxon>Neopterygii</taxon>
        <taxon>Teleostei</taxon>
        <taxon>Neoteleostei</taxon>
        <taxon>Acanthomorphata</taxon>
        <taxon>Ovalentaria</taxon>
        <taxon>Atherinomorphae</taxon>
        <taxon>Cyprinodontiformes</taxon>
        <taxon>Nothobranchiidae</taxon>
        <taxon>Nothobranchius</taxon>
    </lineage>
</organism>
<feature type="non-terminal residue" evidence="1">
    <location>
        <position position="63"/>
    </location>
</feature>
<gene>
    <name evidence="1" type="primary">BMB</name>
</gene>
<reference evidence="1" key="1">
    <citation type="submission" date="2016-05" db="EMBL/GenBank/DDBJ databases">
        <authorList>
            <person name="Lavstsen T."/>
            <person name="Jespersen J.S."/>
        </authorList>
    </citation>
    <scope>NUCLEOTIDE SEQUENCE</scope>
    <source>
        <tissue evidence="1">Brain</tissue>
    </source>
</reference>
<accession>A0A1A8NBH1</accession>
<evidence type="ECO:0000313" key="1">
    <source>
        <dbReference type="EMBL" id="SBR66201.1"/>
    </source>
</evidence>
<proteinExistence type="predicted"/>
<name>A0A1A8NBH1_9TELE</name>
<sequence>WSWTNSSSFCSASRLSAAGPSTPEGLLELKDLTKASLDKLVEDTGLCRREGILVHSMETLVSS</sequence>
<dbReference type="EMBL" id="HAEH01001087">
    <property type="protein sequence ID" value="SBR66201.1"/>
    <property type="molecule type" value="Transcribed_RNA"/>
</dbReference>
<protein>
    <submittedName>
        <fullName evidence="1">Brambleberry</fullName>
    </submittedName>
</protein>
<dbReference type="AlphaFoldDB" id="A0A1A8NBH1"/>